<sequence>MRTDSTNSSPDTPRRPSFPSMDRKRIVLSTADDSRQSCSRWETTQIAFTLTPAKLPIGLETKQIVWRVYNCSTKRPLMIDCDLNWGISTAQENPNDPLVPNPALRRVLSPGCHTALTSIPRRREGLPRDLVVTNVLGYKKDITLCECRWSSAVGADR</sequence>
<feature type="compositionally biased region" description="Polar residues" evidence="1">
    <location>
        <begin position="1"/>
        <end position="11"/>
    </location>
</feature>
<evidence type="ECO:0000256" key="1">
    <source>
        <dbReference type="SAM" id="MobiDB-lite"/>
    </source>
</evidence>
<accession>A0A8K0XR65</accession>
<reference evidence="2" key="1">
    <citation type="journal article" date="2021" name="New Phytol.">
        <title>Evolutionary innovations through gain and loss of genes in the ectomycorrhizal Boletales.</title>
        <authorList>
            <person name="Wu G."/>
            <person name="Miyauchi S."/>
            <person name="Morin E."/>
            <person name="Kuo A."/>
            <person name="Drula E."/>
            <person name="Varga T."/>
            <person name="Kohler A."/>
            <person name="Feng B."/>
            <person name="Cao Y."/>
            <person name="Lipzen A."/>
            <person name="Daum C."/>
            <person name="Hundley H."/>
            <person name="Pangilinan J."/>
            <person name="Johnson J."/>
            <person name="Barry K."/>
            <person name="LaButti K."/>
            <person name="Ng V."/>
            <person name="Ahrendt S."/>
            <person name="Min B."/>
            <person name="Choi I.G."/>
            <person name="Park H."/>
            <person name="Plett J.M."/>
            <person name="Magnuson J."/>
            <person name="Spatafora J.W."/>
            <person name="Nagy L.G."/>
            <person name="Henrissat B."/>
            <person name="Grigoriev I.V."/>
            <person name="Yang Z.L."/>
            <person name="Xu J."/>
            <person name="Martin F.M."/>
        </authorList>
    </citation>
    <scope>NUCLEOTIDE SEQUENCE</scope>
    <source>
        <strain evidence="2">KKN 215</strain>
    </source>
</reference>
<protein>
    <submittedName>
        <fullName evidence="2">Uncharacterized protein</fullName>
    </submittedName>
</protein>
<dbReference type="Proteomes" id="UP000813824">
    <property type="component" value="Unassembled WGS sequence"/>
</dbReference>
<dbReference type="EMBL" id="JAEVFJ010000012">
    <property type="protein sequence ID" value="KAH8101491.1"/>
    <property type="molecule type" value="Genomic_DNA"/>
</dbReference>
<name>A0A8K0XR65_9AGAR</name>
<keyword evidence="3" id="KW-1185">Reference proteome</keyword>
<comment type="caution">
    <text evidence="2">The sequence shown here is derived from an EMBL/GenBank/DDBJ whole genome shotgun (WGS) entry which is preliminary data.</text>
</comment>
<gene>
    <name evidence="2" type="ORF">BXZ70DRAFT_97576</name>
</gene>
<evidence type="ECO:0000313" key="2">
    <source>
        <dbReference type="EMBL" id="KAH8101491.1"/>
    </source>
</evidence>
<dbReference type="AlphaFoldDB" id="A0A8K0XR65"/>
<organism evidence="2 3">
    <name type="scientific">Cristinia sonorae</name>
    <dbReference type="NCBI Taxonomy" id="1940300"/>
    <lineage>
        <taxon>Eukaryota</taxon>
        <taxon>Fungi</taxon>
        <taxon>Dikarya</taxon>
        <taxon>Basidiomycota</taxon>
        <taxon>Agaricomycotina</taxon>
        <taxon>Agaricomycetes</taxon>
        <taxon>Agaricomycetidae</taxon>
        <taxon>Agaricales</taxon>
        <taxon>Pleurotineae</taxon>
        <taxon>Stephanosporaceae</taxon>
        <taxon>Cristinia</taxon>
    </lineage>
</organism>
<evidence type="ECO:0000313" key="3">
    <source>
        <dbReference type="Proteomes" id="UP000813824"/>
    </source>
</evidence>
<feature type="region of interest" description="Disordered" evidence="1">
    <location>
        <begin position="1"/>
        <end position="24"/>
    </location>
</feature>
<proteinExistence type="predicted"/>